<dbReference type="OMA" id="TSCHAHC"/>
<feature type="compositionally biased region" description="Basic and acidic residues" evidence="3">
    <location>
        <begin position="40"/>
        <end position="65"/>
    </location>
</feature>
<evidence type="ECO:0000256" key="3">
    <source>
        <dbReference type="SAM" id="MobiDB-lite"/>
    </source>
</evidence>
<dbReference type="OrthoDB" id="191686at2759"/>
<dbReference type="SMART" id="SM00054">
    <property type="entry name" value="EFh"/>
    <property type="match status" value="4"/>
</dbReference>
<dbReference type="PROSITE" id="PS50222">
    <property type="entry name" value="EF_HAND_2"/>
    <property type="match status" value="4"/>
</dbReference>
<protein>
    <recommendedName>
        <fullName evidence="4">EF-hand domain-containing protein</fullName>
    </recommendedName>
</protein>
<feature type="domain" description="EF-hand" evidence="4">
    <location>
        <begin position="148"/>
        <end position="183"/>
    </location>
</feature>
<gene>
    <name evidence="5" type="ORF">PGLA1383_LOCUS4242</name>
    <name evidence="6" type="ORF">PGLA1383_LOCUS46427</name>
</gene>
<dbReference type="Pfam" id="PF13499">
    <property type="entry name" value="EF-hand_7"/>
    <property type="match status" value="2"/>
</dbReference>
<feature type="region of interest" description="Disordered" evidence="3">
    <location>
        <begin position="23"/>
        <end position="65"/>
    </location>
</feature>
<evidence type="ECO:0000313" key="5">
    <source>
        <dbReference type="EMBL" id="CAE8585332.1"/>
    </source>
</evidence>
<dbReference type="AlphaFoldDB" id="A0A813GXL5"/>
<dbReference type="PANTHER" id="PTHR23050">
    <property type="entry name" value="CALCIUM BINDING PROTEIN"/>
    <property type="match status" value="1"/>
</dbReference>
<dbReference type="InterPro" id="IPR018247">
    <property type="entry name" value="EF_Hand_1_Ca_BS"/>
</dbReference>
<keyword evidence="1" id="KW-0677">Repeat</keyword>
<sequence length="235" mass="26430">MVCHAAAAAVVVIRRKRRPAQCSRARWQPVSDAQRARAAAKRERARSLTAGKREEAERARASVERREKERLREVKGILARYDRDGSKFLERAELLELLTDLDSSTPVGTTPSDEEVDFVMKVADVSGDGKINIRELDVAIVCFTTFIEQREVFEAKLKMYDVSQTGSLNRDEVQAYLTDLSGGEVTEQELDMIIKGSDVNGDGVINKMELKRATSLWYGYIEEKQAKKSAICMLL</sequence>
<dbReference type="InterPro" id="IPR050145">
    <property type="entry name" value="Centrin_CML-like"/>
</dbReference>
<comment type="caution">
    <text evidence="6">The sequence shown here is derived from an EMBL/GenBank/DDBJ whole genome shotgun (WGS) entry which is preliminary data.</text>
</comment>
<dbReference type="InterPro" id="IPR002048">
    <property type="entry name" value="EF_hand_dom"/>
</dbReference>
<evidence type="ECO:0000256" key="2">
    <source>
        <dbReference type="ARBA" id="ARBA00022837"/>
    </source>
</evidence>
<evidence type="ECO:0000256" key="1">
    <source>
        <dbReference type="ARBA" id="ARBA00022737"/>
    </source>
</evidence>
<organism evidence="6 7">
    <name type="scientific">Polarella glacialis</name>
    <name type="common">Dinoflagellate</name>
    <dbReference type="NCBI Taxonomy" id="89957"/>
    <lineage>
        <taxon>Eukaryota</taxon>
        <taxon>Sar</taxon>
        <taxon>Alveolata</taxon>
        <taxon>Dinophyceae</taxon>
        <taxon>Suessiales</taxon>
        <taxon>Suessiaceae</taxon>
        <taxon>Polarella</taxon>
    </lineage>
</organism>
<keyword evidence="7" id="KW-1185">Reference proteome</keyword>
<dbReference type="PROSITE" id="PS00018">
    <property type="entry name" value="EF_HAND_1"/>
    <property type="match status" value="4"/>
</dbReference>
<name>A0A813GXL5_POLGL</name>
<feature type="domain" description="EF-hand" evidence="4">
    <location>
        <begin position="185"/>
        <end position="220"/>
    </location>
</feature>
<dbReference type="EMBL" id="CAJNNV010029774">
    <property type="protein sequence ID" value="CAE8630029.1"/>
    <property type="molecule type" value="Genomic_DNA"/>
</dbReference>
<reference evidence="6" key="1">
    <citation type="submission" date="2021-02" db="EMBL/GenBank/DDBJ databases">
        <authorList>
            <person name="Dougan E. K."/>
            <person name="Rhodes N."/>
            <person name="Thang M."/>
            <person name="Chan C."/>
        </authorList>
    </citation>
    <scope>NUCLEOTIDE SEQUENCE</scope>
</reference>
<dbReference type="EMBL" id="CAJNNV010001571">
    <property type="protein sequence ID" value="CAE8585332.1"/>
    <property type="molecule type" value="Genomic_DNA"/>
</dbReference>
<keyword evidence="2" id="KW-0106">Calcium</keyword>
<dbReference type="InterPro" id="IPR011992">
    <property type="entry name" value="EF-hand-dom_pair"/>
</dbReference>
<accession>A0A813GXL5</accession>
<dbReference type="Proteomes" id="UP000654075">
    <property type="component" value="Unassembled WGS sequence"/>
</dbReference>
<evidence type="ECO:0000313" key="7">
    <source>
        <dbReference type="Proteomes" id="UP000654075"/>
    </source>
</evidence>
<dbReference type="GO" id="GO:0005509">
    <property type="term" value="F:calcium ion binding"/>
    <property type="evidence" value="ECO:0007669"/>
    <property type="project" value="InterPro"/>
</dbReference>
<dbReference type="Gene3D" id="1.10.238.10">
    <property type="entry name" value="EF-hand"/>
    <property type="match status" value="2"/>
</dbReference>
<evidence type="ECO:0000313" key="6">
    <source>
        <dbReference type="EMBL" id="CAE8630029.1"/>
    </source>
</evidence>
<dbReference type="SUPFAM" id="SSF47473">
    <property type="entry name" value="EF-hand"/>
    <property type="match status" value="1"/>
</dbReference>
<feature type="domain" description="EF-hand" evidence="4">
    <location>
        <begin position="111"/>
        <end position="146"/>
    </location>
</feature>
<evidence type="ECO:0000259" key="4">
    <source>
        <dbReference type="PROSITE" id="PS50222"/>
    </source>
</evidence>
<proteinExistence type="predicted"/>
<feature type="domain" description="EF-hand" evidence="4">
    <location>
        <begin position="69"/>
        <end position="104"/>
    </location>
</feature>